<evidence type="ECO:0000256" key="1">
    <source>
        <dbReference type="SAM" id="MobiDB-lite"/>
    </source>
</evidence>
<dbReference type="Proteomes" id="UP001153269">
    <property type="component" value="Unassembled WGS sequence"/>
</dbReference>
<protein>
    <submittedName>
        <fullName evidence="2">Uncharacterized protein</fullName>
    </submittedName>
</protein>
<organism evidence="2 3">
    <name type="scientific">Pleuronectes platessa</name>
    <name type="common">European plaice</name>
    <dbReference type="NCBI Taxonomy" id="8262"/>
    <lineage>
        <taxon>Eukaryota</taxon>
        <taxon>Metazoa</taxon>
        <taxon>Chordata</taxon>
        <taxon>Craniata</taxon>
        <taxon>Vertebrata</taxon>
        <taxon>Euteleostomi</taxon>
        <taxon>Actinopterygii</taxon>
        <taxon>Neopterygii</taxon>
        <taxon>Teleostei</taxon>
        <taxon>Neoteleostei</taxon>
        <taxon>Acanthomorphata</taxon>
        <taxon>Carangaria</taxon>
        <taxon>Pleuronectiformes</taxon>
        <taxon>Pleuronectoidei</taxon>
        <taxon>Pleuronectidae</taxon>
        <taxon>Pleuronectes</taxon>
    </lineage>
</organism>
<gene>
    <name evidence="2" type="ORF">PLEPLA_LOCUS5340</name>
</gene>
<dbReference type="EMBL" id="CADEAL010000269">
    <property type="protein sequence ID" value="CAB1417535.1"/>
    <property type="molecule type" value="Genomic_DNA"/>
</dbReference>
<accession>A0A9N7TR36</accession>
<reference evidence="2" key="1">
    <citation type="submission" date="2020-03" db="EMBL/GenBank/DDBJ databases">
        <authorList>
            <person name="Weist P."/>
        </authorList>
    </citation>
    <scope>NUCLEOTIDE SEQUENCE</scope>
</reference>
<feature type="region of interest" description="Disordered" evidence="1">
    <location>
        <begin position="75"/>
        <end position="107"/>
    </location>
</feature>
<keyword evidence="3" id="KW-1185">Reference proteome</keyword>
<evidence type="ECO:0000313" key="3">
    <source>
        <dbReference type="Proteomes" id="UP001153269"/>
    </source>
</evidence>
<proteinExistence type="predicted"/>
<comment type="caution">
    <text evidence="2">The sequence shown here is derived from an EMBL/GenBank/DDBJ whole genome shotgun (WGS) entry which is preliminary data.</text>
</comment>
<dbReference type="AlphaFoldDB" id="A0A9N7TR36"/>
<evidence type="ECO:0000313" key="2">
    <source>
        <dbReference type="EMBL" id="CAB1417535.1"/>
    </source>
</evidence>
<sequence length="107" mass="11383">MGLSSSSSRKQFVIPATLSCSFSTLPVSGLFVLQGFPLSDWDAECPQQREQPSVASRQGRKLTLCSVASVAAGDKECSTDGGGKSICVREGGQRDRRGHGGHNESYF</sequence>
<name>A0A9N7TR36_PLEPL</name>